<sequence length="114" mass="12579">MKRIFPALLPIFFFANCYLIDKVGITIPEKVKGDEAKNRIVTSAVIGASVSPNSSSIIALVSYQLANVDESKYYNKTDVDNCANRALLINLSELKIGGFDCNLEADKLIVPYIY</sequence>
<dbReference type="EMBL" id="RQET01000004">
    <property type="protein sequence ID" value="TGK11488.1"/>
    <property type="molecule type" value="Genomic_DNA"/>
</dbReference>
<protein>
    <submittedName>
        <fullName evidence="1">TIGR04452 family lipoprotein</fullName>
    </submittedName>
</protein>
<dbReference type="RefSeq" id="WP_135766894.1">
    <property type="nucleotide sequence ID" value="NZ_RQET01000004.1"/>
</dbReference>
<dbReference type="Proteomes" id="UP000298458">
    <property type="component" value="Unassembled WGS sequence"/>
</dbReference>
<dbReference type="NCBIfam" id="TIGR04452">
    <property type="entry name" value="Lepto_Lipo_YY_C"/>
    <property type="match status" value="1"/>
</dbReference>
<reference evidence="1" key="1">
    <citation type="journal article" date="2019" name="PLoS Negl. Trop. Dis.">
        <title>Revisiting the worldwide diversity of Leptospira species in the environment.</title>
        <authorList>
            <person name="Vincent A.T."/>
            <person name="Schiettekatte O."/>
            <person name="Bourhy P."/>
            <person name="Veyrier F.J."/>
            <person name="Picardeau M."/>
        </authorList>
    </citation>
    <scope>NUCLEOTIDE SEQUENCE [LARGE SCALE GENOMIC DNA]</scope>
    <source>
        <strain evidence="1">SSW15</strain>
    </source>
</reference>
<name>A0A4R9GFT3_9LEPT</name>
<dbReference type="InterPro" id="IPR031030">
    <property type="entry name" value="Lepto_Lipo_YY_C"/>
</dbReference>
<dbReference type="AlphaFoldDB" id="A0A4R9GFT3"/>
<dbReference type="OrthoDB" id="338559at2"/>
<comment type="caution">
    <text evidence="1">The sequence shown here is derived from an EMBL/GenBank/DDBJ whole genome shotgun (WGS) entry which is preliminary data.</text>
</comment>
<evidence type="ECO:0000313" key="1">
    <source>
        <dbReference type="EMBL" id="TGK11488.1"/>
    </source>
</evidence>
<keyword evidence="1" id="KW-0449">Lipoprotein</keyword>
<organism evidence="1 2">
    <name type="scientific">Leptospira fletcheri</name>
    <dbReference type="NCBI Taxonomy" id="2484981"/>
    <lineage>
        <taxon>Bacteria</taxon>
        <taxon>Pseudomonadati</taxon>
        <taxon>Spirochaetota</taxon>
        <taxon>Spirochaetia</taxon>
        <taxon>Leptospirales</taxon>
        <taxon>Leptospiraceae</taxon>
        <taxon>Leptospira</taxon>
    </lineage>
</organism>
<accession>A0A4R9GFT3</accession>
<proteinExistence type="predicted"/>
<keyword evidence="2" id="KW-1185">Reference proteome</keyword>
<evidence type="ECO:0000313" key="2">
    <source>
        <dbReference type="Proteomes" id="UP000298458"/>
    </source>
</evidence>
<gene>
    <name evidence="1" type="ORF">EHO60_04050</name>
</gene>